<evidence type="ECO:0000313" key="2">
    <source>
        <dbReference type="Proteomes" id="UP001601992"/>
    </source>
</evidence>
<dbReference type="RefSeq" id="WP_245568071.1">
    <property type="nucleotide sequence ID" value="NZ_JBIAQY010000029.1"/>
</dbReference>
<name>A0ABW6SG76_9NOCA</name>
<dbReference type="Proteomes" id="UP001601992">
    <property type="component" value="Unassembled WGS sequence"/>
</dbReference>
<reference evidence="1 2" key="1">
    <citation type="submission" date="2024-10" db="EMBL/GenBank/DDBJ databases">
        <title>The Natural Products Discovery Center: Release of the First 8490 Sequenced Strains for Exploring Actinobacteria Biosynthetic Diversity.</title>
        <authorList>
            <person name="Kalkreuter E."/>
            <person name="Kautsar S.A."/>
            <person name="Yang D."/>
            <person name="Bader C.D."/>
            <person name="Teijaro C.N."/>
            <person name="Fluegel L."/>
            <person name="Davis C.M."/>
            <person name="Simpson J.R."/>
            <person name="Lauterbach L."/>
            <person name="Steele A.D."/>
            <person name="Gui C."/>
            <person name="Meng S."/>
            <person name="Li G."/>
            <person name="Viehrig K."/>
            <person name="Ye F."/>
            <person name="Su P."/>
            <person name="Kiefer A.F."/>
            <person name="Nichols A."/>
            <person name="Cepeda A.J."/>
            <person name="Yan W."/>
            <person name="Fan B."/>
            <person name="Jiang Y."/>
            <person name="Adhikari A."/>
            <person name="Zheng C.-J."/>
            <person name="Schuster L."/>
            <person name="Cowan T.M."/>
            <person name="Smanski M.J."/>
            <person name="Chevrette M.G."/>
            <person name="De Carvalho L.P.S."/>
            <person name="Shen B."/>
        </authorList>
    </citation>
    <scope>NUCLEOTIDE SEQUENCE [LARGE SCALE GENOMIC DNA]</scope>
    <source>
        <strain evidence="1 2">NPDC002593</strain>
    </source>
</reference>
<organism evidence="1 2">
    <name type="scientific">Nocardia jiangxiensis</name>
    <dbReference type="NCBI Taxonomy" id="282685"/>
    <lineage>
        <taxon>Bacteria</taxon>
        <taxon>Bacillati</taxon>
        <taxon>Actinomycetota</taxon>
        <taxon>Actinomycetes</taxon>
        <taxon>Mycobacteriales</taxon>
        <taxon>Nocardiaceae</taxon>
        <taxon>Nocardia</taxon>
    </lineage>
</organism>
<keyword evidence="2" id="KW-1185">Reference proteome</keyword>
<gene>
    <name evidence="1" type="ORF">ACFYXQ_43565</name>
</gene>
<evidence type="ECO:0000313" key="1">
    <source>
        <dbReference type="EMBL" id="MFF3574649.1"/>
    </source>
</evidence>
<dbReference type="EMBL" id="JBIAQY010000029">
    <property type="protein sequence ID" value="MFF3574649.1"/>
    <property type="molecule type" value="Genomic_DNA"/>
</dbReference>
<accession>A0ABW6SG76</accession>
<comment type="caution">
    <text evidence="1">The sequence shown here is derived from an EMBL/GenBank/DDBJ whole genome shotgun (WGS) entry which is preliminary data.</text>
</comment>
<protein>
    <submittedName>
        <fullName evidence="1">Uncharacterized protein</fullName>
    </submittedName>
</protein>
<proteinExistence type="predicted"/>
<sequence length="91" mass="9255">MKVAHVVREAVPSFEFTGALDAAAALLVAARLGAAALLATAEADALVVDPGAEPAESSWCPPHAASPVVSTPRATIAAPRATITESRFIYT</sequence>